<dbReference type="GO" id="GO:0019875">
    <property type="term" value="F:6-aminohexanoate-dimer hydrolase activity"/>
    <property type="evidence" value="ECO:0007669"/>
    <property type="project" value="UniProtKB-EC"/>
</dbReference>
<reference evidence="3" key="1">
    <citation type="submission" date="2016-12" db="EMBL/GenBank/DDBJ databases">
        <authorList>
            <person name="Brunel B."/>
        </authorList>
    </citation>
    <scope>NUCLEOTIDE SEQUENCE [LARGE SCALE GENOMIC DNA]</scope>
</reference>
<accession>A0A2P9ANM0</accession>
<feature type="domain" description="Beta-lactamase-related" evidence="1">
    <location>
        <begin position="114"/>
        <end position="396"/>
    </location>
</feature>
<evidence type="ECO:0000259" key="1">
    <source>
        <dbReference type="Pfam" id="PF00144"/>
    </source>
</evidence>
<name>A0A2P9ANM0_9HYPH</name>
<dbReference type="EC" id="3.5.1.46" evidence="2"/>
<dbReference type="PANTHER" id="PTHR43283">
    <property type="entry name" value="BETA-LACTAMASE-RELATED"/>
    <property type="match status" value="1"/>
</dbReference>
<organism evidence="2 3">
    <name type="scientific">Mesorhizobium delmotii</name>
    <dbReference type="NCBI Taxonomy" id="1631247"/>
    <lineage>
        <taxon>Bacteria</taxon>
        <taxon>Pseudomonadati</taxon>
        <taxon>Pseudomonadota</taxon>
        <taxon>Alphaproteobacteria</taxon>
        <taxon>Hyphomicrobiales</taxon>
        <taxon>Phyllobacteriaceae</taxon>
        <taxon>Mesorhizobium</taxon>
    </lineage>
</organism>
<evidence type="ECO:0000313" key="3">
    <source>
        <dbReference type="Proteomes" id="UP000245698"/>
    </source>
</evidence>
<dbReference type="Proteomes" id="UP000245698">
    <property type="component" value="Unassembled WGS sequence"/>
</dbReference>
<dbReference type="PANTHER" id="PTHR43283:SF7">
    <property type="entry name" value="BETA-LACTAMASE-RELATED DOMAIN-CONTAINING PROTEIN"/>
    <property type="match status" value="1"/>
</dbReference>
<sequence>MTDPAAGAAGSVFMFAGTHLMTSYRNSEPVPPIMQGSPPKMVPPKLDWDRPPWNRWAFQHIREILPTVEVWRGNGHRRRFERAEIDLDALPVSDSTGQPATLAGLLDETYTDGFLVLKDGKIAYERYFNGMTDRTLHLSQSMAKSVTGSVFGMLAGRGLLDPAMPVTTYLPELEATGWAGASVQHVLDMTTGVRFSEEYTDRYSDIGQVDVASGWKPVPPDSDPAFEWPSHMFELILGLKETSRPHGAAFEYRSIETDVLAFIMERVTGKRLAQLVSEELWQKIGADESACFTVDSAGYAIADGGFNATLRDYGRFGQLILDNGGGVMPADWIVATRNGRHGPDFNPSLPEGSYRNQFWIEDPRSRALMCRGVFGQLIHIDWNTRMVVVKLSSYPDFTDIDYSVATLKAVHAIAAALA</sequence>
<dbReference type="InterPro" id="IPR001466">
    <property type="entry name" value="Beta-lactam-related"/>
</dbReference>
<proteinExistence type="predicted"/>
<gene>
    <name evidence="2" type="ORF">BQ8482_310068</name>
</gene>
<dbReference type="InterPro" id="IPR050789">
    <property type="entry name" value="Diverse_Enzym_Activities"/>
</dbReference>
<dbReference type="Pfam" id="PF00144">
    <property type="entry name" value="Beta-lactamase"/>
    <property type="match status" value="1"/>
</dbReference>
<dbReference type="InterPro" id="IPR012338">
    <property type="entry name" value="Beta-lactam/transpept-like"/>
</dbReference>
<dbReference type="Gene3D" id="3.40.710.10">
    <property type="entry name" value="DD-peptidase/beta-lactamase superfamily"/>
    <property type="match status" value="1"/>
</dbReference>
<keyword evidence="3" id="KW-1185">Reference proteome</keyword>
<dbReference type="AlphaFoldDB" id="A0A2P9ANM0"/>
<protein>
    <submittedName>
        <fullName evidence="2">6-aminohexanoate-dimer hydrolase</fullName>
        <ecNumber evidence="2">3.5.1.46</ecNumber>
    </submittedName>
</protein>
<evidence type="ECO:0000313" key="2">
    <source>
        <dbReference type="EMBL" id="SJM32747.1"/>
    </source>
</evidence>
<keyword evidence="2" id="KW-0378">Hydrolase</keyword>
<dbReference type="SUPFAM" id="SSF56601">
    <property type="entry name" value="beta-lactamase/transpeptidase-like"/>
    <property type="match status" value="1"/>
</dbReference>
<dbReference type="EMBL" id="FUIG01000039">
    <property type="protein sequence ID" value="SJM32747.1"/>
    <property type="molecule type" value="Genomic_DNA"/>
</dbReference>